<keyword evidence="2 6" id="KW-0812">Transmembrane</keyword>
<dbReference type="KEGG" id="kvr:CIB50_0002355"/>
<reference evidence="8 9" key="2">
    <citation type="submission" date="2020-07" db="EMBL/GenBank/DDBJ databases">
        <title>Genome of starter culture bacteria Kocuria salsicia reveals its technological properties and safety for usage in meat industry.</title>
        <authorList>
            <person name="Michael M."/>
            <person name="Konstantin K."/>
            <person name="Evgenii K."/>
            <person name="Galina S."/>
            <person name="Oksana K."/>
            <person name="Andrei L."/>
        </authorList>
    </citation>
    <scope>NUCLEOTIDE SEQUENCE [LARGE SCALE GENOMIC DNA]</scope>
    <source>
        <strain evidence="8 9">80</strain>
    </source>
</reference>
<dbReference type="RefSeq" id="WP_258924141.1">
    <property type="nucleotide sequence ID" value="NZ_CP059343.1"/>
</dbReference>
<name>A0A7D7L2X9_KOCVA</name>
<dbReference type="AlphaFoldDB" id="A0A7D7L2X9"/>
<evidence type="ECO:0000256" key="6">
    <source>
        <dbReference type="SAM" id="Phobius"/>
    </source>
</evidence>
<proteinExistence type="predicted"/>
<keyword evidence="3 6" id="KW-1133">Transmembrane helix</keyword>
<sequence length="204" mass="21358">MSNTPHDRTAPAPPPDDVAAAPHSRPARTTADDPLETASPVHPDGAAPRGSRADAGGTHGVGAGRASSSRADETVVASRGTAVPETTGRGAERAGRTGEQTAHVDPALDKPVKRGISGTVWAALILGVVVLVLLLVFIIQNNVSTRFEYMAWEFSLPLGVAMLFSAIAGALIMALVGSVRIFTLGHRMRKLEKERERIRAAMTG</sequence>
<accession>A0A7D7L2X9</accession>
<feature type="domain" description="Lipopolysaccharide assembly protein A" evidence="7">
    <location>
        <begin position="140"/>
        <end position="198"/>
    </location>
</feature>
<feature type="transmembrane region" description="Helical" evidence="6">
    <location>
        <begin position="120"/>
        <end position="139"/>
    </location>
</feature>
<evidence type="ECO:0000256" key="5">
    <source>
        <dbReference type="SAM" id="MobiDB-lite"/>
    </source>
</evidence>
<evidence type="ECO:0000256" key="4">
    <source>
        <dbReference type="ARBA" id="ARBA00023136"/>
    </source>
</evidence>
<evidence type="ECO:0000256" key="1">
    <source>
        <dbReference type="ARBA" id="ARBA00022475"/>
    </source>
</evidence>
<protein>
    <submittedName>
        <fullName evidence="8">Putative membrane protein</fullName>
    </submittedName>
</protein>
<gene>
    <name evidence="8" type="ORF">CIB50_0002355</name>
</gene>
<reference evidence="9" key="1">
    <citation type="submission" date="2017-08" db="EMBL/GenBank/DDBJ databases">
        <title>Draft Genome Sequence of Kocuria varians 80.</title>
        <authorList>
            <person name="Minaev M."/>
            <person name="Kurbakov K.A."/>
            <person name="Solodovnikova G.I."/>
            <person name="Kuznetsova O.A."/>
            <person name="Lisitsyn A.B."/>
        </authorList>
    </citation>
    <scope>NUCLEOTIDE SEQUENCE [LARGE SCALE GENOMIC DNA]</scope>
    <source>
        <strain evidence="9">80</strain>
    </source>
</reference>
<dbReference type="GO" id="GO:0005886">
    <property type="term" value="C:plasma membrane"/>
    <property type="evidence" value="ECO:0007669"/>
    <property type="project" value="InterPro"/>
</dbReference>
<keyword evidence="9" id="KW-1185">Reference proteome</keyword>
<feature type="region of interest" description="Disordered" evidence="5">
    <location>
        <begin position="1"/>
        <end position="104"/>
    </location>
</feature>
<dbReference type="EMBL" id="CP059343">
    <property type="protein sequence ID" value="QMS57608.1"/>
    <property type="molecule type" value="Genomic_DNA"/>
</dbReference>
<feature type="transmembrane region" description="Helical" evidence="6">
    <location>
        <begin position="159"/>
        <end position="183"/>
    </location>
</feature>
<keyword evidence="1" id="KW-1003">Cell membrane</keyword>
<evidence type="ECO:0000259" key="7">
    <source>
        <dbReference type="Pfam" id="PF06305"/>
    </source>
</evidence>
<keyword evidence="4 6" id="KW-0472">Membrane</keyword>
<dbReference type="Proteomes" id="UP000216825">
    <property type="component" value="Chromosome"/>
</dbReference>
<evidence type="ECO:0000313" key="9">
    <source>
        <dbReference type="Proteomes" id="UP000216825"/>
    </source>
</evidence>
<dbReference type="Pfam" id="PF06305">
    <property type="entry name" value="LapA_dom"/>
    <property type="match status" value="1"/>
</dbReference>
<dbReference type="InterPro" id="IPR010445">
    <property type="entry name" value="LapA_dom"/>
</dbReference>
<evidence type="ECO:0000256" key="2">
    <source>
        <dbReference type="ARBA" id="ARBA00022692"/>
    </source>
</evidence>
<organism evidence="8 9">
    <name type="scientific">Kocuria varians</name>
    <name type="common">Micrococcus varians</name>
    <dbReference type="NCBI Taxonomy" id="1272"/>
    <lineage>
        <taxon>Bacteria</taxon>
        <taxon>Bacillati</taxon>
        <taxon>Actinomycetota</taxon>
        <taxon>Actinomycetes</taxon>
        <taxon>Micrococcales</taxon>
        <taxon>Micrococcaceae</taxon>
        <taxon>Kocuria</taxon>
    </lineage>
</organism>
<evidence type="ECO:0000313" key="8">
    <source>
        <dbReference type="EMBL" id="QMS57608.1"/>
    </source>
</evidence>
<evidence type="ECO:0000256" key="3">
    <source>
        <dbReference type="ARBA" id="ARBA00022989"/>
    </source>
</evidence>